<dbReference type="PROSITE" id="PS00088">
    <property type="entry name" value="SOD_MN"/>
    <property type="match status" value="1"/>
</dbReference>
<dbReference type="Pfam" id="PF00081">
    <property type="entry name" value="Sod_Fe_N"/>
    <property type="match status" value="1"/>
</dbReference>
<comment type="similarity">
    <text evidence="1">Belongs to the iron/manganese superoxide dismutase family.</text>
</comment>
<organism evidence="7">
    <name type="scientific">marine metagenome</name>
    <dbReference type="NCBI Taxonomy" id="408172"/>
    <lineage>
        <taxon>unclassified sequences</taxon>
        <taxon>metagenomes</taxon>
        <taxon>ecological metagenomes</taxon>
    </lineage>
</organism>
<dbReference type="PANTHER" id="PTHR42769">
    <property type="entry name" value="SUPEROXIDE DISMUTASE"/>
    <property type="match status" value="1"/>
</dbReference>
<reference evidence="7" key="1">
    <citation type="submission" date="2018-05" db="EMBL/GenBank/DDBJ databases">
        <authorList>
            <person name="Lanie J.A."/>
            <person name="Ng W.-L."/>
            <person name="Kazmierczak K.M."/>
            <person name="Andrzejewski T.M."/>
            <person name="Davidsen T.M."/>
            <person name="Wayne K.J."/>
            <person name="Tettelin H."/>
            <person name="Glass J.I."/>
            <person name="Rusch D."/>
            <person name="Podicherti R."/>
            <person name="Tsui H.-C.T."/>
            <person name="Winkler M.E."/>
        </authorList>
    </citation>
    <scope>NUCLEOTIDE SEQUENCE</scope>
</reference>
<dbReference type="InterPro" id="IPR036324">
    <property type="entry name" value="Mn/Fe_SOD_N_sf"/>
</dbReference>
<dbReference type="Gene3D" id="3.55.40.20">
    <property type="entry name" value="Iron/manganese superoxide dismutase, C-terminal domain"/>
    <property type="match status" value="1"/>
</dbReference>
<gene>
    <name evidence="7" type="ORF">METZ01_LOCUS234795</name>
</gene>
<accession>A0A382H692</accession>
<dbReference type="GO" id="GO:0046872">
    <property type="term" value="F:metal ion binding"/>
    <property type="evidence" value="ECO:0007669"/>
    <property type="project" value="UniProtKB-KW"/>
</dbReference>
<evidence type="ECO:0000259" key="6">
    <source>
        <dbReference type="Pfam" id="PF02777"/>
    </source>
</evidence>
<dbReference type="PRINTS" id="PR01703">
    <property type="entry name" value="MNSODISMTASE"/>
</dbReference>
<protein>
    <recommendedName>
        <fullName evidence="2">superoxide dismutase</fullName>
        <ecNumber evidence="2">1.15.1.1</ecNumber>
    </recommendedName>
</protein>
<dbReference type="InterPro" id="IPR019833">
    <property type="entry name" value="Mn/Fe_SOD_BS"/>
</dbReference>
<dbReference type="InterPro" id="IPR001189">
    <property type="entry name" value="Mn/Fe_SOD"/>
</dbReference>
<sequence>MEAIMSQPFSLPDLPFDENALAPTISAQTVGLHYGKHHAAYFNMLNTLSEGTDFADMELENVVKGSFGNADTQKVFNNAGQAWNHILYWNQMQPGGADEPTGRLASMIDGAFGDMDSFKDQFTTAAVGVFGSGWCWLVEEDGGLAIMGTPNAENPLAHGKHALMGVDVWEHAYYLDYQNLRADHVKAVLNNLINWDFVADRLS</sequence>
<keyword evidence="4" id="KW-0560">Oxidoreductase</keyword>
<dbReference type="InterPro" id="IPR019831">
    <property type="entry name" value="Mn/Fe_SOD_N"/>
</dbReference>
<dbReference type="Pfam" id="PF02777">
    <property type="entry name" value="Sod_Fe_C"/>
    <property type="match status" value="1"/>
</dbReference>
<dbReference type="PIRSF" id="PIRSF000349">
    <property type="entry name" value="SODismutase"/>
    <property type="match status" value="1"/>
</dbReference>
<evidence type="ECO:0000256" key="4">
    <source>
        <dbReference type="ARBA" id="ARBA00023002"/>
    </source>
</evidence>
<evidence type="ECO:0000256" key="1">
    <source>
        <dbReference type="ARBA" id="ARBA00008714"/>
    </source>
</evidence>
<dbReference type="SUPFAM" id="SSF54719">
    <property type="entry name" value="Fe,Mn superoxide dismutase (SOD), C-terminal domain"/>
    <property type="match status" value="1"/>
</dbReference>
<evidence type="ECO:0000259" key="5">
    <source>
        <dbReference type="Pfam" id="PF00081"/>
    </source>
</evidence>
<keyword evidence="3" id="KW-0479">Metal-binding</keyword>
<feature type="domain" description="Manganese/iron superoxide dismutase C-terminal" evidence="6">
    <location>
        <begin position="100"/>
        <end position="201"/>
    </location>
</feature>
<dbReference type="EMBL" id="UINC01059010">
    <property type="protein sequence ID" value="SVB81941.1"/>
    <property type="molecule type" value="Genomic_DNA"/>
</dbReference>
<evidence type="ECO:0000256" key="2">
    <source>
        <dbReference type="ARBA" id="ARBA00012682"/>
    </source>
</evidence>
<dbReference type="InterPro" id="IPR019832">
    <property type="entry name" value="Mn/Fe_SOD_C"/>
</dbReference>
<dbReference type="AlphaFoldDB" id="A0A382H692"/>
<dbReference type="InterPro" id="IPR036314">
    <property type="entry name" value="SOD_C_sf"/>
</dbReference>
<name>A0A382H692_9ZZZZ</name>
<evidence type="ECO:0000256" key="3">
    <source>
        <dbReference type="ARBA" id="ARBA00022723"/>
    </source>
</evidence>
<evidence type="ECO:0000313" key="7">
    <source>
        <dbReference type="EMBL" id="SVB81941.1"/>
    </source>
</evidence>
<dbReference type="GO" id="GO:0004784">
    <property type="term" value="F:superoxide dismutase activity"/>
    <property type="evidence" value="ECO:0007669"/>
    <property type="project" value="UniProtKB-EC"/>
</dbReference>
<dbReference type="SUPFAM" id="SSF46609">
    <property type="entry name" value="Fe,Mn superoxide dismutase (SOD), N-terminal domain"/>
    <property type="match status" value="1"/>
</dbReference>
<dbReference type="Gene3D" id="1.10.287.990">
    <property type="entry name" value="Fe,Mn superoxide dismutase (SOD) domain"/>
    <property type="match status" value="1"/>
</dbReference>
<proteinExistence type="inferred from homology"/>
<feature type="domain" description="Manganese/iron superoxide dismutase N-terminal" evidence="5">
    <location>
        <begin position="9"/>
        <end position="92"/>
    </location>
</feature>
<dbReference type="PANTHER" id="PTHR42769:SF3">
    <property type="entry name" value="SUPEROXIDE DISMUTASE [FE] 2, CHLOROPLASTIC"/>
    <property type="match status" value="1"/>
</dbReference>
<dbReference type="EC" id="1.15.1.1" evidence="2"/>